<dbReference type="Pfam" id="PF02347">
    <property type="entry name" value="GDC-P"/>
    <property type="match status" value="1"/>
</dbReference>
<dbReference type="SUPFAM" id="SSF53383">
    <property type="entry name" value="PLP-dependent transferases"/>
    <property type="match status" value="1"/>
</dbReference>
<name>A0A7C5LB80_CALS0</name>
<dbReference type="InterPro" id="IPR015421">
    <property type="entry name" value="PyrdxlP-dep_Trfase_major"/>
</dbReference>
<evidence type="ECO:0000256" key="1">
    <source>
        <dbReference type="ARBA" id="ARBA00023002"/>
    </source>
</evidence>
<keyword evidence="1 3" id="KW-0560">Oxidoreductase</keyword>
<reference evidence="3" key="1">
    <citation type="journal article" date="2020" name="mSystems">
        <title>Genome- and Community-Level Interaction Insights into Carbon Utilization and Element Cycling Functions of Hydrothermarchaeota in Hydrothermal Sediment.</title>
        <authorList>
            <person name="Zhou Z."/>
            <person name="Liu Y."/>
            <person name="Xu W."/>
            <person name="Pan J."/>
            <person name="Luo Z.H."/>
            <person name="Li M."/>
        </authorList>
    </citation>
    <scope>NUCLEOTIDE SEQUENCE [LARGE SCALE GENOMIC DNA]</scope>
    <source>
        <strain evidence="3">SpSt-1056</strain>
    </source>
</reference>
<dbReference type="PANTHER" id="PTHR42806:SF1">
    <property type="entry name" value="GLYCINE DEHYDROGENASE (DECARBOXYLATING)"/>
    <property type="match status" value="1"/>
</dbReference>
<proteinExistence type="predicted"/>
<gene>
    <name evidence="3" type="ORF">ENM11_06815</name>
</gene>
<dbReference type="EC" id="1.4.4.2" evidence="3"/>
<dbReference type="EMBL" id="DRWN01000056">
    <property type="protein sequence ID" value="HHK68844.1"/>
    <property type="molecule type" value="Genomic_DNA"/>
</dbReference>
<organism evidence="3">
    <name type="scientific">Caldiarchaeum subterraneum</name>
    <dbReference type="NCBI Taxonomy" id="311458"/>
    <lineage>
        <taxon>Archaea</taxon>
        <taxon>Nitrososphaerota</taxon>
        <taxon>Candidatus Caldarchaeales</taxon>
        <taxon>Candidatus Caldarchaeaceae</taxon>
        <taxon>Candidatus Caldarchaeum</taxon>
    </lineage>
</organism>
<dbReference type="NCBIfam" id="NF001696">
    <property type="entry name" value="PRK00451.1"/>
    <property type="match status" value="1"/>
</dbReference>
<dbReference type="GO" id="GO:0004375">
    <property type="term" value="F:glycine dehydrogenase (decarboxylating) activity"/>
    <property type="evidence" value="ECO:0007669"/>
    <property type="project" value="UniProtKB-EC"/>
</dbReference>
<dbReference type="GO" id="GO:0009116">
    <property type="term" value="P:nucleoside metabolic process"/>
    <property type="evidence" value="ECO:0007669"/>
    <property type="project" value="InterPro"/>
</dbReference>
<dbReference type="Gene3D" id="3.90.1150.10">
    <property type="entry name" value="Aspartate Aminotransferase, domain 1"/>
    <property type="match status" value="1"/>
</dbReference>
<evidence type="ECO:0000313" key="3">
    <source>
        <dbReference type="EMBL" id="HHK68844.1"/>
    </source>
</evidence>
<sequence>MAEDRVLPYLGHHTLKDVQEMLSSIGVSDVLQLYSDIPSKYMLEKPPDIGPPLSEQEVFERIRQTLRKNRSGLKLFVGGGVWPHYIPAAVKEIVSRTEFLTSYTPYQPEASQGMLTALFEYQSLAADLYGVDVVNASMYDWATALGEAFRMAYRYTGKRKVVVADFCCPDRLNVANTYVQPLGMQVVKAPMDRNALVDEEFLKTHVDGETAAVYVENPCFLGAVVRNVKAVGEITHDAGALYIVGAEPTSLGLLIPPGEYGADIVVGEGQPLGLPMSFGGPLLGILGCMFERKILHTMPGRLVGMTETLKDKRRAFTMVLRAREQDIKREKATSNICTNQALCAVAAAAYLSLLGKNGIRKLARHIFDKTAYFIESLSRLSNVKAPLLDAPHYMEFAYAVSGVDHGVVLQKLLDRNIVGGVRLFNKFPSIGDGIVTCVTEIHSRKDIDEYVSCLKQVG</sequence>
<feature type="domain" description="Glycine cleavage system P-protein N-terminal" evidence="2">
    <location>
        <begin position="9"/>
        <end position="452"/>
    </location>
</feature>
<dbReference type="InterPro" id="IPR015424">
    <property type="entry name" value="PyrdxlP-dep_Trfase"/>
</dbReference>
<dbReference type="Gene3D" id="3.40.640.10">
    <property type="entry name" value="Type I PLP-dependent aspartate aminotransferase-like (Major domain)"/>
    <property type="match status" value="1"/>
</dbReference>
<dbReference type="PANTHER" id="PTHR42806">
    <property type="entry name" value="GLYCINE CLEAVAGE SYSTEM P-PROTEIN"/>
    <property type="match status" value="1"/>
</dbReference>
<dbReference type="AlphaFoldDB" id="A0A7C5LB80"/>
<protein>
    <submittedName>
        <fullName evidence="3">Aminomethyl-transferring glycine dehydrogenase subunit GcvPA</fullName>
        <ecNumber evidence="3">1.4.4.2</ecNumber>
    </submittedName>
</protein>
<dbReference type="InterPro" id="IPR015422">
    <property type="entry name" value="PyrdxlP-dep_Trfase_small"/>
</dbReference>
<evidence type="ECO:0000259" key="2">
    <source>
        <dbReference type="Pfam" id="PF02347"/>
    </source>
</evidence>
<comment type="caution">
    <text evidence="3">The sequence shown here is derived from an EMBL/GenBank/DDBJ whole genome shotgun (WGS) entry which is preliminary data.</text>
</comment>
<dbReference type="InterPro" id="IPR049315">
    <property type="entry name" value="GDC-P_N"/>
</dbReference>
<accession>A0A7C5LB80</accession>
<dbReference type="InterPro" id="IPR023010">
    <property type="entry name" value="GcvPA"/>
</dbReference>